<keyword evidence="2" id="KW-0808">Transferase</keyword>
<name>A0A556A7A8_9BURK</name>
<dbReference type="PANTHER" id="PTHR34203">
    <property type="entry name" value="METHYLTRANSFERASE, FKBM FAMILY PROTEIN"/>
    <property type="match status" value="1"/>
</dbReference>
<feature type="domain" description="Methyltransferase FkbM" evidence="1">
    <location>
        <begin position="134"/>
        <end position="296"/>
    </location>
</feature>
<sequence>MEGVRVFGRKRKTLPDGIPMRTDERASREDIYYCFRLILGRNPDPEEIPGHFARAGADLTAIVSTYVNSLEFARRKLLAAPGDDTYVQAEIEGFRLMVGANDEDVGKPVLAGGYEAHVTRVFRERLRPGMRVVDVGANIGYFSMLAASLVEESGHVLAFEPNPENGRLLECSRRLNGYEQVQLYQTAASDRDGLLVLNATHSNGTTSRIDDAQALLTARTVPCLQLDPILLRGGKVDFIKIDVEGAEYLALSGARELLARDRPAIVSEFSPSTMPGISGVDGPTYLRFLAELGYRYTVLGDDPAGLDCGRDVGRVMNAYAGAGGDHIDFLAVCD</sequence>
<dbReference type="Proteomes" id="UP000318405">
    <property type="component" value="Unassembled WGS sequence"/>
</dbReference>
<dbReference type="NCBIfam" id="TIGR01444">
    <property type="entry name" value="fkbM_fam"/>
    <property type="match status" value="1"/>
</dbReference>
<dbReference type="EMBL" id="VLTJ01000042">
    <property type="protein sequence ID" value="TSH88776.1"/>
    <property type="molecule type" value="Genomic_DNA"/>
</dbReference>
<gene>
    <name evidence="2" type="ORF">FOZ76_24335</name>
</gene>
<dbReference type="SUPFAM" id="SSF53335">
    <property type="entry name" value="S-adenosyl-L-methionine-dependent methyltransferases"/>
    <property type="match status" value="1"/>
</dbReference>
<dbReference type="Pfam" id="PF05050">
    <property type="entry name" value="Methyltransf_21"/>
    <property type="match status" value="1"/>
</dbReference>
<reference evidence="2 3" key="1">
    <citation type="submission" date="2019-07" db="EMBL/GenBank/DDBJ databases">
        <title>Qingshengfaniella alkalisoli gen. nov., sp. nov., isolated from saline soil.</title>
        <authorList>
            <person name="Xu L."/>
            <person name="Huang X.-X."/>
            <person name="Sun J.-Q."/>
        </authorList>
    </citation>
    <scope>NUCLEOTIDE SEQUENCE [LARGE SCALE GENOMIC DNA]</scope>
    <source>
        <strain evidence="2 3">DSM 27279</strain>
    </source>
</reference>
<keyword evidence="3" id="KW-1185">Reference proteome</keyword>
<dbReference type="GO" id="GO:0032259">
    <property type="term" value="P:methylation"/>
    <property type="evidence" value="ECO:0007669"/>
    <property type="project" value="UniProtKB-KW"/>
</dbReference>
<evidence type="ECO:0000259" key="1">
    <source>
        <dbReference type="Pfam" id="PF05050"/>
    </source>
</evidence>
<dbReference type="InterPro" id="IPR052514">
    <property type="entry name" value="SAM-dependent_MTase"/>
</dbReference>
<accession>A0A556A7A8</accession>
<dbReference type="PANTHER" id="PTHR34203:SF15">
    <property type="entry name" value="SLL1173 PROTEIN"/>
    <property type="match status" value="1"/>
</dbReference>
<dbReference type="InterPro" id="IPR029063">
    <property type="entry name" value="SAM-dependent_MTases_sf"/>
</dbReference>
<dbReference type="Gene3D" id="3.40.50.150">
    <property type="entry name" value="Vaccinia Virus protein VP39"/>
    <property type="match status" value="1"/>
</dbReference>
<dbReference type="InterPro" id="IPR006342">
    <property type="entry name" value="FkbM_mtfrase"/>
</dbReference>
<dbReference type="GO" id="GO:0008168">
    <property type="term" value="F:methyltransferase activity"/>
    <property type="evidence" value="ECO:0007669"/>
    <property type="project" value="UniProtKB-KW"/>
</dbReference>
<comment type="caution">
    <text evidence="2">The sequence shown here is derived from an EMBL/GenBank/DDBJ whole genome shotgun (WGS) entry which is preliminary data.</text>
</comment>
<keyword evidence="2" id="KW-0489">Methyltransferase</keyword>
<evidence type="ECO:0000313" key="2">
    <source>
        <dbReference type="EMBL" id="TSH88776.1"/>
    </source>
</evidence>
<proteinExistence type="predicted"/>
<dbReference type="AlphaFoldDB" id="A0A556A7A8"/>
<dbReference type="OrthoDB" id="4104638at2"/>
<evidence type="ECO:0000313" key="3">
    <source>
        <dbReference type="Proteomes" id="UP000318405"/>
    </source>
</evidence>
<protein>
    <submittedName>
        <fullName evidence="2">FkbM family methyltransferase</fullName>
    </submittedName>
</protein>
<organism evidence="2 3">
    <name type="scientific">Verticiella sediminum</name>
    <dbReference type="NCBI Taxonomy" id="1247510"/>
    <lineage>
        <taxon>Bacteria</taxon>
        <taxon>Pseudomonadati</taxon>
        <taxon>Pseudomonadota</taxon>
        <taxon>Betaproteobacteria</taxon>
        <taxon>Burkholderiales</taxon>
        <taxon>Alcaligenaceae</taxon>
        <taxon>Verticiella</taxon>
    </lineage>
</organism>